<dbReference type="CDD" id="cd07377">
    <property type="entry name" value="WHTH_GntR"/>
    <property type="match status" value="1"/>
</dbReference>
<dbReference type="EMBL" id="CP024444">
    <property type="protein sequence ID" value="ATR79590.1"/>
    <property type="molecule type" value="Genomic_DNA"/>
</dbReference>
<dbReference type="Pfam" id="PF00155">
    <property type="entry name" value="Aminotran_1_2"/>
    <property type="match status" value="1"/>
</dbReference>
<dbReference type="InterPro" id="IPR015421">
    <property type="entry name" value="PyrdxlP-dep_Trfase_major"/>
</dbReference>
<dbReference type="InterPro" id="IPR015424">
    <property type="entry name" value="PyrdxlP-dep_Trfase"/>
</dbReference>
<dbReference type="InterPro" id="IPR036388">
    <property type="entry name" value="WH-like_DNA-bd_sf"/>
</dbReference>
<dbReference type="InterPro" id="IPR036390">
    <property type="entry name" value="WH_DNA-bd_sf"/>
</dbReference>
<dbReference type="InterPro" id="IPR015422">
    <property type="entry name" value="PyrdxlP-dep_Trfase_small"/>
</dbReference>
<dbReference type="Gene3D" id="1.10.10.10">
    <property type="entry name" value="Winged helix-like DNA-binding domain superfamily/Winged helix DNA-binding domain"/>
    <property type="match status" value="1"/>
</dbReference>
<organism evidence="7 8">
    <name type="scientific">Faucicola osloensis</name>
    <name type="common">Moraxella osloensis</name>
    <dbReference type="NCBI Taxonomy" id="34062"/>
    <lineage>
        <taxon>Bacteria</taxon>
        <taxon>Pseudomonadati</taxon>
        <taxon>Pseudomonadota</taxon>
        <taxon>Gammaproteobacteria</taxon>
        <taxon>Moraxellales</taxon>
        <taxon>Moraxellaceae</taxon>
        <taxon>Faucicola</taxon>
    </lineage>
</organism>
<keyword evidence="4" id="KW-0238">DNA-binding</keyword>
<evidence type="ECO:0000256" key="1">
    <source>
        <dbReference type="ARBA" id="ARBA00005384"/>
    </source>
</evidence>
<dbReference type="SUPFAM" id="SSF46785">
    <property type="entry name" value="Winged helix' DNA-binding domain"/>
    <property type="match status" value="1"/>
</dbReference>
<evidence type="ECO:0000256" key="5">
    <source>
        <dbReference type="ARBA" id="ARBA00023163"/>
    </source>
</evidence>
<name>A0A2D2LX92_FAUOS</name>
<dbReference type="InterPro" id="IPR000524">
    <property type="entry name" value="Tscrpt_reg_HTH_GntR"/>
</dbReference>
<evidence type="ECO:0000313" key="7">
    <source>
        <dbReference type="EMBL" id="ATR79590.1"/>
    </source>
</evidence>
<dbReference type="Gene3D" id="3.40.640.10">
    <property type="entry name" value="Type I PLP-dependent aspartate aminotransferase-like (Major domain)"/>
    <property type="match status" value="1"/>
</dbReference>
<dbReference type="Gene3D" id="3.90.1150.10">
    <property type="entry name" value="Aspartate Aminotransferase, domain 1"/>
    <property type="match status" value="1"/>
</dbReference>
<dbReference type="GO" id="GO:0003700">
    <property type="term" value="F:DNA-binding transcription factor activity"/>
    <property type="evidence" value="ECO:0007669"/>
    <property type="project" value="InterPro"/>
</dbReference>
<evidence type="ECO:0000259" key="6">
    <source>
        <dbReference type="PROSITE" id="PS50949"/>
    </source>
</evidence>
<dbReference type="InterPro" id="IPR004839">
    <property type="entry name" value="Aminotransferase_I/II_large"/>
</dbReference>
<dbReference type="SUPFAM" id="SSF53383">
    <property type="entry name" value="PLP-dependent transferases"/>
    <property type="match status" value="1"/>
</dbReference>
<accession>A0A2D2LX92</accession>
<keyword evidence="5" id="KW-0804">Transcription</keyword>
<dbReference type="GO" id="GO:0003677">
    <property type="term" value="F:DNA binding"/>
    <property type="evidence" value="ECO:0007669"/>
    <property type="project" value="UniProtKB-KW"/>
</dbReference>
<dbReference type="PANTHER" id="PTHR46577:SF2">
    <property type="entry name" value="TRANSCRIPTIONAL REGULATORY PROTEIN"/>
    <property type="match status" value="1"/>
</dbReference>
<dbReference type="PANTHER" id="PTHR46577">
    <property type="entry name" value="HTH-TYPE TRANSCRIPTIONAL REGULATORY PROTEIN GABR"/>
    <property type="match status" value="1"/>
</dbReference>
<evidence type="ECO:0000256" key="2">
    <source>
        <dbReference type="ARBA" id="ARBA00022898"/>
    </source>
</evidence>
<dbReference type="PROSITE" id="PS50949">
    <property type="entry name" value="HTH_GNTR"/>
    <property type="match status" value="1"/>
</dbReference>
<dbReference type="GO" id="GO:0008483">
    <property type="term" value="F:transaminase activity"/>
    <property type="evidence" value="ECO:0007669"/>
    <property type="project" value="UniProtKB-KW"/>
</dbReference>
<dbReference type="AlphaFoldDB" id="A0A2D2LX92"/>
<dbReference type="InterPro" id="IPR051446">
    <property type="entry name" value="HTH_trans_reg/aminotransferase"/>
</dbReference>
<keyword evidence="2" id="KW-0663">Pyridoxal phosphate</keyword>
<dbReference type="GO" id="GO:0030170">
    <property type="term" value="F:pyridoxal phosphate binding"/>
    <property type="evidence" value="ECO:0007669"/>
    <property type="project" value="InterPro"/>
</dbReference>
<feature type="domain" description="HTH gntR-type" evidence="6">
    <location>
        <begin position="2"/>
        <end position="70"/>
    </location>
</feature>
<gene>
    <name evidence="7" type="ORF">NP7_09475</name>
</gene>
<comment type="similarity">
    <text evidence="1">In the C-terminal section; belongs to the class-I pyridoxal-phosphate-dependent aminotransferase family.</text>
</comment>
<dbReference type="CDD" id="cd00609">
    <property type="entry name" value="AAT_like"/>
    <property type="match status" value="1"/>
</dbReference>
<evidence type="ECO:0000256" key="4">
    <source>
        <dbReference type="ARBA" id="ARBA00023125"/>
    </source>
</evidence>
<dbReference type="Proteomes" id="UP000229340">
    <property type="component" value="Plasmid pNP7-1"/>
</dbReference>
<proteinExistence type="inferred from homology"/>
<evidence type="ECO:0000256" key="3">
    <source>
        <dbReference type="ARBA" id="ARBA00023015"/>
    </source>
</evidence>
<sequence>MTSKTQLVINHIQDNINWQIYKKGERIPAVRELAKTLNVSAYTVSQAYDKLVAQGIIYAKQGSGYYVSSPTQQVLAKVDVPVLNKNVLDTGWLLQHLFNEFPASHCSGSGLLSPEWLYPQNHIIKAHKKVSQHMNFVYGYGSLQGYLPLREQLSRQLADINILAHPDAMVTTSGVSSAIETIARAMCQTGDYVLVDDPTWFWIIGCLQQLGLNVIGVNRNSHGVDIAQLQQILESYRPKLYITNSVLHNPTSFNLPPNNIFEVLRLMAEYDCYIVEDDVYRYFIEDNNVMRYATLDGLQRVFYVTGVSKVLGGNWRVGLICCPQAKLEAVLRQKMLTNMTCPELTERTICEIWQDNAYKKHLLTMQRRLRDAHETLIKSLNEIGLVYPNHTMQGLFVWLNVGVDSKALALQAYKDGWIVAPSHLFSPTAKDNTHIRLNVTRTSPSFLKWLKSYLQTEKHQSV</sequence>
<dbReference type="SMART" id="SM00345">
    <property type="entry name" value="HTH_GNTR"/>
    <property type="match status" value="1"/>
</dbReference>
<keyword evidence="7" id="KW-0614">Plasmid</keyword>
<keyword evidence="7" id="KW-0808">Transferase</keyword>
<dbReference type="Pfam" id="PF00392">
    <property type="entry name" value="GntR"/>
    <property type="match status" value="1"/>
</dbReference>
<evidence type="ECO:0000313" key="8">
    <source>
        <dbReference type="Proteomes" id="UP000229340"/>
    </source>
</evidence>
<protein>
    <submittedName>
        <fullName evidence="7">PLP-dependent aminotransferase family protein</fullName>
    </submittedName>
</protein>
<keyword evidence="3" id="KW-0805">Transcription regulation</keyword>
<dbReference type="RefSeq" id="WP_100270959.1">
    <property type="nucleotide sequence ID" value="NZ_CP024444.1"/>
</dbReference>
<geneLocation type="plasmid" evidence="8">
    <name>pnp7-1</name>
</geneLocation>
<keyword evidence="7" id="KW-0032">Aminotransferase</keyword>
<reference evidence="8" key="1">
    <citation type="submission" date="2017-10" db="EMBL/GenBank/DDBJ databases">
        <title>Complete genome sequence of Moraxella osloensis NP7 isolated from human skin.</title>
        <authorList>
            <person name="Lee K."/>
            <person name="Lim J.Y."/>
            <person name="Hwang I."/>
        </authorList>
    </citation>
    <scope>NUCLEOTIDE SEQUENCE [LARGE SCALE GENOMIC DNA]</scope>
    <source>
        <strain evidence="8">NP7</strain>
        <plasmid evidence="8">pnp7-1</plasmid>
    </source>
</reference>